<dbReference type="Proteomes" id="UP000033121">
    <property type="component" value="Unassembled WGS sequence"/>
</dbReference>
<dbReference type="AlphaFoldDB" id="A0A0E9N0C2"/>
<name>A0A0E9N0C2_9BACT</name>
<accession>A0A0E9N0C2</accession>
<protein>
    <recommendedName>
        <fullName evidence="3">DUF3037 domain-containing protein</fullName>
    </recommendedName>
</protein>
<dbReference type="RefSeq" id="WP_046369143.1">
    <property type="nucleotide sequence ID" value="NZ_BBWV01000002.1"/>
</dbReference>
<keyword evidence="2" id="KW-1185">Reference proteome</keyword>
<sequence length="127" mass="14532">MPGKHLFEYAVIRFVPRVEREEFVNIGVTVFCKRPAFLGTRINMDMDKLLHFAPELDIEMLKEHLYGYEKVCRGGPEGGPIGQLDHASRFRWLTATRSTIVQCSRVHAGFSDDLEATLHALFQKLVL</sequence>
<dbReference type="OrthoDB" id="9803207at2"/>
<evidence type="ECO:0008006" key="3">
    <source>
        <dbReference type="Google" id="ProtNLM"/>
    </source>
</evidence>
<dbReference type="InterPro" id="IPR021398">
    <property type="entry name" value="DUF3037"/>
</dbReference>
<comment type="caution">
    <text evidence="1">The sequence shown here is derived from an EMBL/GenBank/DDBJ whole genome shotgun (WGS) entry which is preliminary data.</text>
</comment>
<evidence type="ECO:0000313" key="2">
    <source>
        <dbReference type="Proteomes" id="UP000033121"/>
    </source>
</evidence>
<organism evidence="1 2">
    <name type="scientific">Flavihumibacter petaseus NBRC 106054</name>
    <dbReference type="NCBI Taxonomy" id="1220578"/>
    <lineage>
        <taxon>Bacteria</taxon>
        <taxon>Pseudomonadati</taxon>
        <taxon>Bacteroidota</taxon>
        <taxon>Chitinophagia</taxon>
        <taxon>Chitinophagales</taxon>
        <taxon>Chitinophagaceae</taxon>
        <taxon>Flavihumibacter</taxon>
    </lineage>
</organism>
<dbReference type="EMBL" id="BBWV01000002">
    <property type="protein sequence ID" value="GAO43228.1"/>
    <property type="molecule type" value="Genomic_DNA"/>
</dbReference>
<evidence type="ECO:0000313" key="1">
    <source>
        <dbReference type="EMBL" id="GAO43228.1"/>
    </source>
</evidence>
<reference evidence="1 2" key="1">
    <citation type="submission" date="2015-04" db="EMBL/GenBank/DDBJ databases">
        <title>Whole genome shotgun sequence of Flavihumibacter petaseus NBRC 106054.</title>
        <authorList>
            <person name="Miyazawa S."/>
            <person name="Hosoyama A."/>
            <person name="Hashimoto M."/>
            <person name="Noguchi M."/>
            <person name="Tsuchikane K."/>
            <person name="Ohji S."/>
            <person name="Yamazoe A."/>
            <person name="Ichikawa N."/>
            <person name="Kimura A."/>
            <person name="Fujita N."/>
        </authorList>
    </citation>
    <scope>NUCLEOTIDE SEQUENCE [LARGE SCALE GENOMIC DNA]</scope>
    <source>
        <strain evidence="1 2">NBRC 106054</strain>
    </source>
</reference>
<dbReference type="STRING" id="1220578.FPE01S_02_03320"/>
<proteinExistence type="predicted"/>
<dbReference type="Pfam" id="PF11236">
    <property type="entry name" value="DUF3037"/>
    <property type="match status" value="1"/>
</dbReference>
<gene>
    <name evidence="1" type="ORF">FPE01S_02_03320</name>
</gene>